<evidence type="ECO:0000256" key="1">
    <source>
        <dbReference type="SAM" id="MobiDB-lite"/>
    </source>
</evidence>
<organism evidence="2 3">
    <name type="scientific">Helianthus annuus</name>
    <name type="common">Common sunflower</name>
    <dbReference type="NCBI Taxonomy" id="4232"/>
    <lineage>
        <taxon>Eukaryota</taxon>
        <taxon>Viridiplantae</taxon>
        <taxon>Streptophyta</taxon>
        <taxon>Embryophyta</taxon>
        <taxon>Tracheophyta</taxon>
        <taxon>Spermatophyta</taxon>
        <taxon>Magnoliopsida</taxon>
        <taxon>eudicotyledons</taxon>
        <taxon>Gunneridae</taxon>
        <taxon>Pentapetalae</taxon>
        <taxon>asterids</taxon>
        <taxon>campanulids</taxon>
        <taxon>Asterales</taxon>
        <taxon>Asteraceae</taxon>
        <taxon>Asteroideae</taxon>
        <taxon>Heliantheae alliance</taxon>
        <taxon>Heliantheae</taxon>
        <taxon>Helianthus</taxon>
    </lineage>
</organism>
<evidence type="ECO:0000313" key="3">
    <source>
        <dbReference type="Proteomes" id="UP000215914"/>
    </source>
</evidence>
<proteinExistence type="predicted"/>
<keyword evidence="3" id="KW-1185">Reference proteome</keyword>
<evidence type="ECO:0000313" key="2">
    <source>
        <dbReference type="EMBL" id="OTG29898.1"/>
    </source>
</evidence>
<feature type="compositionally biased region" description="Low complexity" evidence="1">
    <location>
        <begin position="28"/>
        <end position="47"/>
    </location>
</feature>
<protein>
    <submittedName>
        <fullName evidence="2">Uncharacterized protein</fullName>
    </submittedName>
</protein>
<dbReference type="EMBL" id="CM007893">
    <property type="protein sequence ID" value="OTG29898.1"/>
    <property type="molecule type" value="Genomic_DNA"/>
</dbReference>
<accession>A0A251V2Q7</accession>
<feature type="compositionally biased region" description="Pro residues" evidence="1">
    <location>
        <begin position="11"/>
        <end position="27"/>
    </location>
</feature>
<reference evidence="3" key="1">
    <citation type="journal article" date="2017" name="Nature">
        <title>The sunflower genome provides insights into oil metabolism, flowering and Asterid evolution.</title>
        <authorList>
            <person name="Badouin H."/>
            <person name="Gouzy J."/>
            <person name="Grassa C.J."/>
            <person name="Murat F."/>
            <person name="Staton S.E."/>
            <person name="Cottret L."/>
            <person name="Lelandais-Briere C."/>
            <person name="Owens G.L."/>
            <person name="Carrere S."/>
            <person name="Mayjonade B."/>
            <person name="Legrand L."/>
            <person name="Gill N."/>
            <person name="Kane N.C."/>
            <person name="Bowers J.E."/>
            <person name="Hubner S."/>
            <person name="Bellec A."/>
            <person name="Berard A."/>
            <person name="Berges H."/>
            <person name="Blanchet N."/>
            <person name="Boniface M.C."/>
            <person name="Brunel D."/>
            <person name="Catrice O."/>
            <person name="Chaidir N."/>
            <person name="Claudel C."/>
            <person name="Donnadieu C."/>
            <person name="Faraut T."/>
            <person name="Fievet G."/>
            <person name="Helmstetter N."/>
            <person name="King M."/>
            <person name="Knapp S.J."/>
            <person name="Lai Z."/>
            <person name="Le Paslier M.C."/>
            <person name="Lippi Y."/>
            <person name="Lorenzon L."/>
            <person name="Mandel J.R."/>
            <person name="Marage G."/>
            <person name="Marchand G."/>
            <person name="Marquand E."/>
            <person name="Bret-Mestries E."/>
            <person name="Morien E."/>
            <person name="Nambeesan S."/>
            <person name="Nguyen T."/>
            <person name="Pegot-Espagnet P."/>
            <person name="Pouilly N."/>
            <person name="Raftis F."/>
            <person name="Sallet E."/>
            <person name="Schiex T."/>
            <person name="Thomas J."/>
            <person name="Vandecasteele C."/>
            <person name="Vares D."/>
            <person name="Vear F."/>
            <person name="Vautrin S."/>
            <person name="Crespi M."/>
            <person name="Mangin B."/>
            <person name="Burke J.M."/>
            <person name="Salse J."/>
            <person name="Munos S."/>
            <person name="Vincourt P."/>
            <person name="Rieseberg L.H."/>
            <person name="Langlade N.B."/>
        </authorList>
    </citation>
    <scope>NUCLEOTIDE SEQUENCE [LARGE SCALE GENOMIC DNA]</scope>
    <source>
        <strain evidence="3">cv. SF193</strain>
    </source>
</reference>
<dbReference type="Proteomes" id="UP000215914">
    <property type="component" value="Chromosome 4"/>
</dbReference>
<dbReference type="InParanoid" id="A0A251V2Q7"/>
<sequence>MRRPPLLLHLQPPPRRAPPSPAAPTPPSTLSSSRSTTPPISTPSSRSEPFHSRSPLILHPLHRSPPHPADLNLSSSCAPPPPYAQPSISTPSTAADLVSPLLQHLRVMMLGIWFLWVNQR</sequence>
<feature type="region of interest" description="Disordered" evidence="1">
    <location>
        <begin position="1"/>
        <end position="92"/>
    </location>
</feature>
<feature type="compositionally biased region" description="Low complexity" evidence="1">
    <location>
        <begin position="1"/>
        <end position="10"/>
    </location>
</feature>
<dbReference type="AlphaFoldDB" id="A0A251V2Q7"/>
<gene>
    <name evidence="2" type="ORF">HannXRQ_Chr04g0127181</name>
</gene>
<name>A0A251V2Q7_HELAN</name>